<dbReference type="OrthoDB" id="10308968at2759"/>
<evidence type="ECO:0000313" key="2">
    <source>
        <dbReference type="EMBL" id="KOF77405.1"/>
    </source>
</evidence>
<reference evidence="2" key="1">
    <citation type="submission" date="2015-07" db="EMBL/GenBank/DDBJ databases">
        <title>MeaNS - Measles Nucleotide Surveillance Program.</title>
        <authorList>
            <person name="Tran T."/>
            <person name="Druce J."/>
        </authorList>
    </citation>
    <scope>NUCLEOTIDE SEQUENCE</scope>
    <source>
        <strain evidence="2">UCB-OBI-ISO-001</strain>
        <tissue evidence="2">Gonad</tissue>
    </source>
</reference>
<protein>
    <recommendedName>
        <fullName evidence="3">DUF4773 domain-containing protein</fullName>
    </recommendedName>
</protein>
<proteinExistence type="predicted"/>
<organism evidence="2">
    <name type="scientific">Octopus bimaculoides</name>
    <name type="common">California two-spotted octopus</name>
    <dbReference type="NCBI Taxonomy" id="37653"/>
    <lineage>
        <taxon>Eukaryota</taxon>
        <taxon>Metazoa</taxon>
        <taxon>Spiralia</taxon>
        <taxon>Lophotrochozoa</taxon>
        <taxon>Mollusca</taxon>
        <taxon>Cephalopoda</taxon>
        <taxon>Coleoidea</taxon>
        <taxon>Octopodiformes</taxon>
        <taxon>Octopoda</taxon>
        <taxon>Incirrata</taxon>
        <taxon>Octopodidae</taxon>
        <taxon>Octopus</taxon>
    </lineage>
</organism>
<dbReference type="AlphaFoldDB" id="A0A0L8GLC6"/>
<keyword evidence="1" id="KW-0732">Signal</keyword>
<gene>
    <name evidence="2" type="ORF">OCBIM_22032142mg</name>
</gene>
<accession>A0A0L8GLC6</accession>
<feature type="signal peptide" evidence="1">
    <location>
        <begin position="1"/>
        <end position="18"/>
    </location>
</feature>
<dbReference type="KEGG" id="obi:106876290"/>
<evidence type="ECO:0000256" key="1">
    <source>
        <dbReference type="SAM" id="SignalP"/>
    </source>
</evidence>
<feature type="chain" id="PRO_5005583077" description="DUF4773 domain-containing protein" evidence="1">
    <location>
        <begin position="19"/>
        <end position="197"/>
    </location>
</feature>
<sequence>MMTSTVFYLALLFSLGTCAVVNMAPEISEGKTDEVINDLEEIVEELKVDEMLIQNSKVDFPLENTNINVKYHAPSMKCSWDHTTGNCCFQLYMIPSKICVIMRATYPHVNYEVKSGTRAISRGYLNDHYDDHEVDIHYSYFKLEFELKLRYLSKEGIVMCFKADYHTHAYKFDNGIGCTINCFKNSGCNRSPSMSIV</sequence>
<evidence type="ECO:0008006" key="3">
    <source>
        <dbReference type="Google" id="ProtNLM"/>
    </source>
</evidence>
<name>A0A0L8GLC6_OCTBM</name>
<dbReference type="EMBL" id="KQ421460">
    <property type="protein sequence ID" value="KOF77405.1"/>
    <property type="molecule type" value="Genomic_DNA"/>
</dbReference>